<keyword evidence="3" id="KW-1185">Reference proteome</keyword>
<dbReference type="Proteomes" id="UP000033109">
    <property type="component" value="Chromosome"/>
</dbReference>
<protein>
    <recommendedName>
        <fullName evidence="1">Secretion system C-terminal sorting domain-containing protein</fullName>
    </recommendedName>
</protein>
<dbReference type="PATRIC" id="fig|400092.3.peg.2784"/>
<dbReference type="STRING" id="400092.PKOR_12745"/>
<gene>
    <name evidence="2" type="ORF">PKOR_12745</name>
</gene>
<proteinExistence type="predicted"/>
<reference evidence="2 3" key="1">
    <citation type="journal article" date="2015" name="Sci. Rep.">
        <title>Unraveling adaptation of Pontibacter korlensis to radiation and infertility in desert through complete genome and comparative transcriptomic analysis.</title>
        <authorList>
            <person name="Dai J."/>
            <person name="Dai W."/>
            <person name="Qiu C."/>
            <person name="Yang Z."/>
            <person name="Zhang Y."/>
            <person name="Zhou M."/>
            <person name="Zhang L."/>
            <person name="Fang C."/>
            <person name="Gao Q."/>
            <person name="Yang Q."/>
            <person name="Li X."/>
            <person name="Wang Z."/>
            <person name="Wang Z."/>
            <person name="Jia Z."/>
            <person name="Chen X."/>
        </authorList>
    </citation>
    <scope>NUCLEOTIDE SEQUENCE [LARGE SCALE GENOMIC DNA]</scope>
    <source>
        <strain evidence="2 3">X14-1T</strain>
    </source>
</reference>
<dbReference type="Pfam" id="PF18962">
    <property type="entry name" value="Por_Secre_tail"/>
    <property type="match status" value="1"/>
</dbReference>
<dbReference type="AlphaFoldDB" id="A0A0E3UZW5"/>
<dbReference type="NCBIfam" id="TIGR04183">
    <property type="entry name" value="Por_Secre_tail"/>
    <property type="match status" value="1"/>
</dbReference>
<dbReference type="Gene3D" id="2.60.40.10">
    <property type="entry name" value="Immunoglobulins"/>
    <property type="match status" value="1"/>
</dbReference>
<dbReference type="KEGG" id="pko:PKOR_12745"/>
<feature type="domain" description="Secretion system C-terminal sorting" evidence="1">
    <location>
        <begin position="153"/>
        <end position="228"/>
    </location>
</feature>
<evidence type="ECO:0000259" key="1">
    <source>
        <dbReference type="Pfam" id="PF18962"/>
    </source>
</evidence>
<organism evidence="2 3">
    <name type="scientific">Pontibacter korlensis</name>
    <dbReference type="NCBI Taxonomy" id="400092"/>
    <lineage>
        <taxon>Bacteria</taxon>
        <taxon>Pseudomonadati</taxon>
        <taxon>Bacteroidota</taxon>
        <taxon>Cytophagia</taxon>
        <taxon>Cytophagales</taxon>
        <taxon>Hymenobacteraceae</taxon>
        <taxon>Pontibacter</taxon>
    </lineage>
</organism>
<evidence type="ECO:0000313" key="3">
    <source>
        <dbReference type="Proteomes" id="UP000033109"/>
    </source>
</evidence>
<dbReference type="InterPro" id="IPR026444">
    <property type="entry name" value="Secre_tail"/>
</dbReference>
<sequence>MSVVNPANLVEGTYPLSIRLTDQYNRTTLTDIVLRIYGDSPAIVPLPVELVYFRAAVQQSQVKLQWLTASEENNKAFVVERSADGKQFSPIGTVAGAGTTVQPQHYSFVDSEYFSGTTYYRLKQIDFDGEFAYSNVVAVRKGGQNAQENTLKVWPNPFEQEVSIEVFSGTAEEASIDLTDMQGRQVHRATVQLKPGLNELNLPLKGISTGMYILRLQTKAINQTAKVIRK</sequence>
<name>A0A0E3UZW5_9BACT</name>
<dbReference type="EMBL" id="CP009621">
    <property type="protein sequence ID" value="AKD05691.1"/>
    <property type="molecule type" value="Genomic_DNA"/>
</dbReference>
<dbReference type="InterPro" id="IPR013783">
    <property type="entry name" value="Ig-like_fold"/>
</dbReference>
<dbReference type="HOGENOM" id="CLU_109342_0_0_10"/>
<accession>A0A0E3UZW5</accession>
<evidence type="ECO:0000313" key="2">
    <source>
        <dbReference type="EMBL" id="AKD05691.1"/>
    </source>
</evidence>